<dbReference type="AlphaFoldDB" id="A0A0X3PA98"/>
<evidence type="ECO:0000256" key="1">
    <source>
        <dbReference type="ARBA" id="ARBA00004141"/>
    </source>
</evidence>
<dbReference type="InterPro" id="IPR018499">
    <property type="entry name" value="Tetraspanin/Peripherin"/>
</dbReference>
<dbReference type="PANTHER" id="PTHR19282:SF534">
    <property type="entry name" value="TETRASPANIN FAMILY-RELATED"/>
    <property type="match status" value="1"/>
</dbReference>
<evidence type="ECO:0000256" key="7">
    <source>
        <dbReference type="RuleBase" id="RU361218"/>
    </source>
</evidence>
<dbReference type="CDD" id="cd03127">
    <property type="entry name" value="tetraspanin_LEL"/>
    <property type="match status" value="1"/>
</dbReference>
<dbReference type="PIRSF" id="PIRSF002419">
    <property type="entry name" value="Tetraspanin"/>
    <property type="match status" value="1"/>
</dbReference>
<keyword evidence="6" id="KW-1015">Disulfide bond</keyword>
<dbReference type="InterPro" id="IPR000301">
    <property type="entry name" value="Tetraspanin_animals"/>
</dbReference>
<evidence type="ECO:0000256" key="6">
    <source>
        <dbReference type="PIRSR" id="PIRSR002419-1"/>
    </source>
</evidence>
<sequence>MPPKLTGELKCLKGLHVLGCILLIIAGICELIIGAIIMIWLGKNLYVLGPAFITIPSILLGLGFVCIILAILGLYGCARANECILKTYTALVILLFLVEIVIAILTSVESNRIESGVEMSVNLTITDYYDNEIAKQKADEMQKTFTCCGANSALDYPINKTPDTCCSQSPCNITNAFQKGCAKEVSGYLEQKMLIMSITSFVCSAVALFSVGFACLFFRDLGQYTKLQ</sequence>
<feature type="disulfide bond" evidence="6">
    <location>
        <begin position="148"/>
        <end position="166"/>
    </location>
</feature>
<feature type="transmembrane region" description="Helical" evidence="7">
    <location>
        <begin position="20"/>
        <end position="41"/>
    </location>
</feature>
<evidence type="ECO:0000313" key="8">
    <source>
        <dbReference type="EMBL" id="JAP45012.1"/>
    </source>
</evidence>
<evidence type="ECO:0000256" key="2">
    <source>
        <dbReference type="ARBA" id="ARBA00006840"/>
    </source>
</evidence>
<dbReference type="Pfam" id="PF00335">
    <property type="entry name" value="Tetraspanin"/>
    <property type="match status" value="1"/>
</dbReference>
<reference evidence="8" key="1">
    <citation type="submission" date="2016-01" db="EMBL/GenBank/DDBJ databases">
        <title>Reference transcriptome for the parasite Schistocephalus solidus: insights into the molecular evolution of parasitism.</title>
        <authorList>
            <person name="Hebert F.O."/>
            <person name="Grambauer S."/>
            <person name="Barber I."/>
            <person name="Landry C.R."/>
            <person name="Aubin-Horth N."/>
        </authorList>
    </citation>
    <scope>NUCLEOTIDE SEQUENCE</scope>
</reference>
<dbReference type="EMBL" id="GEEE01018213">
    <property type="protein sequence ID" value="JAP45012.1"/>
    <property type="molecule type" value="Transcribed_RNA"/>
</dbReference>
<name>A0A0X3PA98_SCHSO</name>
<dbReference type="GO" id="GO:0005886">
    <property type="term" value="C:plasma membrane"/>
    <property type="evidence" value="ECO:0007669"/>
    <property type="project" value="TreeGrafter"/>
</dbReference>
<dbReference type="InterPro" id="IPR008952">
    <property type="entry name" value="Tetraspanin_EC2_sf"/>
</dbReference>
<accession>A0A0X3PA98</accession>
<comment type="subcellular location">
    <subcellularLocation>
        <location evidence="1 7">Membrane</location>
        <topology evidence="1 7">Multi-pass membrane protein</topology>
    </subcellularLocation>
</comment>
<dbReference type="Gene3D" id="1.10.1450.10">
    <property type="entry name" value="Tetraspanin"/>
    <property type="match status" value="1"/>
</dbReference>
<keyword evidence="3 7" id="KW-0812">Transmembrane</keyword>
<evidence type="ECO:0000256" key="4">
    <source>
        <dbReference type="ARBA" id="ARBA00022989"/>
    </source>
</evidence>
<dbReference type="PRINTS" id="PR00259">
    <property type="entry name" value="TMFOUR"/>
</dbReference>
<feature type="transmembrane region" description="Helical" evidence="7">
    <location>
        <begin position="88"/>
        <end position="108"/>
    </location>
</feature>
<dbReference type="SUPFAM" id="SSF48652">
    <property type="entry name" value="Tetraspanin"/>
    <property type="match status" value="1"/>
</dbReference>
<evidence type="ECO:0000256" key="3">
    <source>
        <dbReference type="ARBA" id="ARBA00022692"/>
    </source>
</evidence>
<proteinExistence type="inferred from homology"/>
<feature type="disulfide bond" evidence="6">
    <location>
        <begin position="147"/>
        <end position="181"/>
    </location>
</feature>
<evidence type="ECO:0000256" key="5">
    <source>
        <dbReference type="ARBA" id="ARBA00023136"/>
    </source>
</evidence>
<protein>
    <recommendedName>
        <fullName evidence="7">Tetraspanin</fullName>
    </recommendedName>
</protein>
<dbReference type="PANTHER" id="PTHR19282">
    <property type="entry name" value="TETRASPANIN"/>
    <property type="match status" value="1"/>
</dbReference>
<comment type="similarity">
    <text evidence="2 7">Belongs to the tetraspanin (TM4SF) family.</text>
</comment>
<gene>
    <name evidence="8" type="primary">CD63</name>
    <name evidence="8" type="ORF">TR123778</name>
</gene>
<feature type="transmembrane region" description="Helical" evidence="7">
    <location>
        <begin position="193"/>
        <end position="218"/>
    </location>
</feature>
<organism evidence="8">
    <name type="scientific">Schistocephalus solidus</name>
    <name type="common">Tapeworm</name>
    <dbReference type="NCBI Taxonomy" id="70667"/>
    <lineage>
        <taxon>Eukaryota</taxon>
        <taxon>Metazoa</taxon>
        <taxon>Spiralia</taxon>
        <taxon>Lophotrochozoa</taxon>
        <taxon>Platyhelminthes</taxon>
        <taxon>Cestoda</taxon>
        <taxon>Eucestoda</taxon>
        <taxon>Diphyllobothriidea</taxon>
        <taxon>Diphyllobothriidae</taxon>
        <taxon>Schistocephalus</taxon>
    </lineage>
</organism>
<keyword evidence="4 7" id="KW-1133">Transmembrane helix</keyword>
<keyword evidence="5 7" id="KW-0472">Membrane</keyword>
<feature type="transmembrane region" description="Helical" evidence="7">
    <location>
        <begin position="53"/>
        <end position="76"/>
    </location>
</feature>